<dbReference type="AlphaFoldDB" id="A0A0F4Z393"/>
<name>A0A0F4Z393_RASE3</name>
<feature type="compositionally biased region" description="Basic and acidic residues" evidence="1">
    <location>
        <begin position="113"/>
        <end position="124"/>
    </location>
</feature>
<evidence type="ECO:0000313" key="2">
    <source>
        <dbReference type="EMBL" id="KKA24977.1"/>
    </source>
</evidence>
<comment type="caution">
    <text evidence="2">The sequence shown here is derived from an EMBL/GenBank/DDBJ whole genome shotgun (WGS) entry which is preliminary data.</text>
</comment>
<dbReference type="EMBL" id="LASV01000040">
    <property type="protein sequence ID" value="KKA24977.1"/>
    <property type="molecule type" value="Genomic_DNA"/>
</dbReference>
<feature type="region of interest" description="Disordered" evidence="1">
    <location>
        <begin position="24"/>
        <end position="124"/>
    </location>
</feature>
<dbReference type="RefSeq" id="XP_013331589.1">
    <property type="nucleotide sequence ID" value="XM_013476135.1"/>
</dbReference>
<feature type="compositionally biased region" description="Polar residues" evidence="1">
    <location>
        <begin position="243"/>
        <end position="255"/>
    </location>
</feature>
<feature type="compositionally biased region" description="Basic and acidic residues" evidence="1">
    <location>
        <begin position="33"/>
        <end position="43"/>
    </location>
</feature>
<sequence length="405" mass="44766">MWLFRGVQSAIFYYATCTPCATAGDRRRRKREAARTQREKAREAAIVTDQPRVFPQPTPFSTNAGWAEEIALGPGPPARRGGHRPANNRSAHHLDGTAPRLSGMSSSTLGDESPSRKEKGGLGDRLHWMRYQREDEPLWGQEEMQEVRGSSVGISGRGRAETNHSSRYYIAKVPPVNDLHPPIVSGPTSRAEVRWMLQPPPPARVMAGKERYSSVRSSREGSIRRKNGHGRVSDTGEEDEAQVGQSSQPVEQTKASAEIKPNSSRKPDKKGHRPPPITVVGGHRTMDSQEDDSPRRVPLATIASHSKSAAYDEFHLQISSAMNSRSNSLSSLGSPAESLPWTETLYSRPGSKATDDSGKAFHSSLSNVISPVHRGHKKVEAVHVEISEEEGQIQEIRPWRWSFDI</sequence>
<dbReference type="Proteomes" id="UP000053958">
    <property type="component" value="Unassembled WGS sequence"/>
</dbReference>
<accession>A0A0F4Z393</accession>
<organism evidence="2 3">
    <name type="scientific">Rasamsonia emersonii (strain ATCC 16479 / CBS 393.64 / IMI 116815)</name>
    <dbReference type="NCBI Taxonomy" id="1408163"/>
    <lineage>
        <taxon>Eukaryota</taxon>
        <taxon>Fungi</taxon>
        <taxon>Dikarya</taxon>
        <taxon>Ascomycota</taxon>
        <taxon>Pezizomycotina</taxon>
        <taxon>Eurotiomycetes</taxon>
        <taxon>Eurotiomycetidae</taxon>
        <taxon>Eurotiales</taxon>
        <taxon>Trichocomaceae</taxon>
        <taxon>Rasamsonia</taxon>
    </lineage>
</organism>
<gene>
    <name evidence="2" type="ORF">T310_1011</name>
</gene>
<feature type="compositionally biased region" description="Basic and acidic residues" evidence="1">
    <location>
        <begin position="284"/>
        <end position="295"/>
    </location>
</feature>
<proteinExistence type="predicted"/>
<feature type="region of interest" description="Disordered" evidence="1">
    <location>
        <begin position="199"/>
        <end position="295"/>
    </location>
</feature>
<dbReference type="GeneID" id="25313175"/>
<evidence type="ECO:0000256" key="1">
    <source>
        <dbReference type="SAM" id="MobiDB-lite"/>
    </source>
</evidence>
<reference evidence="2 3" key="1">
    <citation type="submission" date="2015-04" db="EMBL/GenBank/DDBJ databases">
        <authorList>
            <person name="Heijne W.H."/>
            <person name="Fedorova N.D."/>
            <person name="Nierman W.C."/>
            <person name="Vollebregt A.W."/>
            <person name="Zhao Z."/>
            <person name="Wu L."/>
            <person name="Kumar M."/>
            <person name="Stam H."/>
            <person name="van den Berg M.A."/>
            <person name="Pel H.J."/>
        </authorList>
    </citation>
    <scope>NUCLEOTIDE SEQUENCE [LARGE SCALE GENOMIC DNA]</scope>
    <source>
        <strain evidence="2 3">CBS 393.64</strain>
    </source>
</reference>
<evidence type="ECO:0008006" key="4">
    <source>
        <dbReference type="Google" id="ProtNLM"/>
    </source>
</evidence>
<feature type="compositionally biased region" description="Basic and acidic residues" evidence="1">
    <location>
        <begin position="207"/>
        <end position="223"/>
    </location>
</feature>
<evidence type="ECO:0000313" key="3">
    <source>
        <dbReference type="Proteomes" id="UP000053958"/>
    </source>
</evidence>
<keyword evidence="3" id="KW-1185">Reference proteome</keyword>
<dbReference type="OrthoDB" id="506431at2759"/>
<protein>
    <recommendedName>
        <fullName evidence="4">Signal peptide-containing protein</fullName>
    </recommendedName>
</protein>